<evidence type="ECO:0000313" key="1">
    <source>
        <dbReference type="EMBL" id="CAI6360391.1"/>
    </source>
</evidence>
<evidence type="ECO:0000313" key="2">
    <source>
        <dbReference type="Proteomes" id="UP001160148"/>
    </source>
</evidence>
<sequence>MNYNVVHGKATNNSELYKIEILLNSNIFVEKPHLPRSPRQYVCQYYGHTRKYCYHDPQCVRCEENHFSNSCTKSLDSPARCPLCNSSLTQPSEKVATTLKYLNVLILQLGEILLYLLLYL</sequence>
<comment type="caution">
    <text evidence="1">The sequence shown here is derived from an EMBL/GenBank/DDBJ whole genome shotgun (WGS) entry which is preliminary data.</text>
</comment>
<dbReference type="AlphaFoldDB" id="A0AAV0WX71"/>
<reference evidence="1 2" key="1">
    <citation type="submission" date="2023-01" db="EMBL/GenBank/DDBJ databases">
        <authorList>
            <person name="Whitehead M."/>
        </authorList>
    </citation>
    <scope>NUCLEOTIDE SEQUENCE [LARGE SCALE GENOMIC DNA]</scope>
</reference>
<dbReference type="EMBL" id="CARXXK010000003">
    <property type="protein sequence ID" value="CAI6360391.1"/>
    <property type="molecule type" value="Genomic_DNA"/>
</dbReference>
<organism evidence="1 2">
    <name type="scientific">Macrosiphum euphorbiae</name>
    <name type="common">potato aphid</name>
    <dbReference type="NCBI Taxonomy" id="13131"/>
    <lineage>
        <taxon>Eukaryota</taxon>
        <taxon>Metazoa</taxon>
        <taxon>Ecdysozoa</taxon>
        <taxon>Arthropoda</taxon>
        <taxon>Hexapoda</taxon>
        <taxon>Insecta</taxon>
        <taxon>Pterygota</taxon>
        <taxon>Neoptera</taxon>
        <taxon>Paraneoptera</taxon>
        <taxon>Hemiptera</taxon>
        <taxon>Sternorrhyncha</taxon>
        <taxon>Aphidomorpha</taxon>
        <taxon>Aphidoidea</taxon>
        <taxon>Aphididae</taxon>
        <taxon>Macrosiphini</taxon>
        <taxon>Macrosiphum</taxon>
    </lineage>
</organism>
<dbReference type="Proteomes" id="UP001160148">
    <property type="component" value="Unassembled WGS sequence"/>
</dbReference>
<gene>
    <name evidence="1" type="ORF">MEUPH1_LOCUS15700</name>
</gene>
<proteinExistence type="predicted"/>
<protein>
    <submittedName>
        <fullName evidence="1">Uncharacterized protein</fullName>
    </submittedName>
</protein>
<name>A0AAV0WX71_9HEMI</name>
<keyword evidence="2" id="KW-1185">Reference proteome</keyword>
<accession>A0AAV0WX71</accession>